<dbReference type="RefSeq" id="WP_069918351.1">
    <property type="nucleotide sequence ID" value="NZ_MEHK01000001.1"/>
</dbReference>
<dbReference type="OrthoDB" id="2986495at2"/>
<keyword evidence="3 5" id="KW-0285">Flavoprotein</keyword>
<gene>
    <name evidence="9" type="ORF">BGK67_01450</name>
</gene>
<dbReference type="InterPro" id="IPR036250">
    <property type="entry name" value="AcylCo_DH-like_C"/>
</dbReference>
<sequence length="399" mass="41740">MVDLALSTDQQDIVDEARAAARAFLAPRATQYDRDAAFPRANITDLHEAGLLGLLIPTEYGGTGADLTSWALAVAELAEACGSTALIFAMHSSAARLLAADAPTNPYAAQVLKEVTTEGKLLSFGFSEPGTGGNILNPQLRATADGDRIHLKGTKAFCTGAGHADYYVINGHSGETDFRRSQTMAVLPADQPGLTVKEVWDAMGMRANSANTLLLDCHIPLHGAVGGPGGGMAHLPHALPALTLGLSAASLGIARACQAFADHHVMTRTLAPTGRPLAAFQAVRLHVADIATHVHTARLALLHGAWTAENDPLEVLSVLNTTKYICNKAAIDVADTAMQVTGGHGFLRANPLERHYRDARAGAVMGSNLDALRDAIGKAALGLDPRSDTITAPTGEPRP</sequence>
<dbReference type="GO" id="GO:0050660">
    <property type="term" value="F:flavin adenine dinucleotide binding"/>
    <property type="evidence" value="ECO:0007669"/>
    <property type="project" value="InterPro"/>
</dbReference>
<protein>
    <recommendedName>
        <fullName evidence="11">Acyl-CoA dehydrogenase</fullName>
    </recommendedName>
</protein>
<dbReference type="SUPFAM" id="SSF47203">
    <property type="entry name" value="Acyl-CoA dehydrogenase C-terminal domain-like"/>
    <property type="match status" value="1"/>
</dbReference>
<dbReference type="InterPro" id="IPR037069">
    <property type="entry name" value="AcylCoA_DH/ox_N_sf"/>
</dbReference>
<dbReference type="Gene3D" id="2.40.110.10">
    <property type="entry name" value="Butyryl-CoA Dehydrogenase, subunit A, domain 2"/>
    <property type="match status" value="1"/>
</dbReference>
<evidence type="ECO:0000259" key="7">
    <source>
        <dbReference type="Pfam" id="PF02770"/>
    </source>
</evidence>
<dbReference type="PIRSF" id="PIRSF016578">
    <property type="entry name" value="HsaA"/>
    <property type="match status" value="1"/>
</dbReference>
<evidence type="ECO:0000259" key="8">
    <source>
        <dbReference type="Pfam" id="PF02771"/>
    </source>
</evidence>
<accession>A0A1E5PKW0</accession>
<organism evidence="9 10">
    <name type="scientific">Streptomyces subrutilus</name>
    <dbReference type="NCBI Taxonomy" id="36818"/>
    <lineage>
        <taxon>Bacteria</taxon>
        <taxon>Bacillati</taxon>
        <taxon>Actinomycetota</taxon>
        <taxon>Actinomycetes</taxon>
        <taxon>Kitasatosporales</taxon>
        <taxon>Streptomycetaceae</taxon>
        <taxon>Streptomyces</taxon>
    </lineage>
</organism>
<dbReference type="Pfam" id="PF00441">
    <property type="entry name" value="Acyl-CoA_dh_1"/>
    <property type="match status" value="1"/>
</dbReference>
<evidence type="ECO:0000256" key="4">
    <source>
        <dbReference type="ARBA" id="ARBA00022827"/>
    </source>
</evidence>
<keyword evidence="4 5" id="KW-0274">FAD</keyword>
<keyword evidence="10" id="KW-1185">Reference proteome</keyword>
<evidence type="ECO:0008006" key="11">
    <source>
        <dbReference type="Google" id="ProtNLM"/>
    </source>
</evidence>
<evidence type="ECO:0000313" key="10">
    <source>
        <dbReference type="Proteomes" id="UP000095705"/>
    </source>
</evidence>
<evidence type="ECO:0000259" key="6">
    <source>
        <dbReference type="Pfam" id="PF00441"/>
    </source>
</evidence>
<name>A0A1E5PKW0_9ACTN</name>
<reference evidence="9 10" key="1">
    <citation type="submission" date="2016-08" db="EMBL/GenBank/DDBJ databases">
        <title>The complete genome of Streptomyces subrutilus 10-1-1.</title>
        <authorList>
            <person name="Chen X."/>
        </authorList>
    </citation>
    <scope>NUCLEOTIDE SEQUENCE [LARGE SCALE GENOMIC DNA]</scope>
    <source>
        <strain evidence="9 10">10-1-1</strain>
    </source>
</reference>
<dbReference type="GO" id="GO:0003995">
    <property type="term" value="F:acyl-CoA dehydrogenase activity"/>
    <property type="evidence" value="ECO:0007669"/>
    <property type="project" value="TreeGrafter"/>
</dbReference>
<dbReference type="AlphaFoldDB" id="A0A1E5PKW0"/>
<comment type="cofactor">
    <cofactor evidence="1 5">
        <name>FAD</name>
        <dbReference type="ChEBI" id="CHEBI:57692"/>
    </cofactor>
</comment>
<evidence type="ECO:0000313" key="9">
    <source>
        <dbReference type="EMBL" id="OEJ30206.1"/>
    </source>
</evidence>
<dbReference type="SUPFAM" id="SSF56645">
    <property type="entry name" value="Acyl-CoA dehydrogenase NM domain-like"/>
    <property type="match status" value="1"/>
</dbReference>
<keyword evidence="5" id="KW-0560">Oxidoreductase</keyword>
<dbReference type="PANTHER" id="PTHR43884">
    <property type="entry name" value="ACYL-COA DEHYDROGENASE"/>
    <property type="match status" value="1"/>
</dbReference>
<dbReference type="Proteomes" id="UP000095705">
    <property type="component" value="Unassembled WGS sequence"/>
</dbReference>
<evidence type="ECO:0000256" key="3">
    <source>
        <dbReference type="ARBA" id="ARBA00022630"/>
    </source>
</evidence>
<dbReference type="InterPro" id="IPR046373">
    <property type="entry name" value="Acyl-CoA_Oxase/DH_mid-dom_sf"/>
</dbReference>
<dbReference type="STRING" id="36818.BGK67_01450"/>
<dbReference type="Pfam" id="PF02770">
    <property type="entry name" value="Acyl-CoA_dh_M"/>
    <property type="match status" value="1"/>
</dbReference>
<comment type="similarity">
    <text evidence="2 5">Belongs to the acyl-CoA dehydrogenase family.</text>
</comment>
<dbReference type="InterPro" id="IPR009075">
    <property type="entry name" value="AcylCo_DH/oxidase_C"/>
</dbReference>
<dbReference type="InterPro" id="IPR006091">
    <property type="entry name" value="Acyl-CoA_Oxase/DH_mid-dom"/>
</dbReference>
<feature type="domain" description="Acyl-CoA dehydrogenase/oxidase C-terminal" evidence="6">
    <location>
        <begin position="243"/>
        <end position="380"/>
    </location>
</feature>
<dbReference type="Gene3D" id="1.10.540.10">
    <property type="entry name" value="Acyl-CoA dehydrogenase/oxidase, N-terminal domain"/>
    <property type="match status" value="1"/>
</dbReference>
<dbReference type="CDD" id="cd00567">
    <property type="entry name" value="ACAD"/>
    <property type="match status" value="1"/>
</dbReference>
<dbReference type="EMBL" id="MEHK01000001">
    <property type="protein sequence ID" value="OEJ30206.1"/>
    <property type="molecule type" value="Genomic_DNA"/>
</dbReference>
<dbReference type="Gene3D" id="1.20.140.10">
    <property type="entry name" value="Butyryl-CoA Dehydrogenase, subunit A, domain 3"/>
    <property type="match status" value="1"/>
</dbReference>
<evidence type="ECO:0000256" key="5">
    <source>
        <dbReference type="RuleBase" id="RU362125"/>
    </source>
</evidence>
<proteinExistence type="inferred from homology"/>
<dbReference type="InterPro" id="IPR009100">
    <property type="entry name" value="AcylCoA_DH/oxidase_NM_dom_sf"/>
</dbReference>
<feature type="domain" description="Acyl-CoA dehydrogenase/oxidase N-terminal" evidence="8">
    <location>
        <begin position="8"/>
        <end position="95"/>
    </location>
</feature>
<feature type="domain" description="Acyl-CoA oxidase/dehydrogenase middle" evidence="7">
    <location>
        <begin position="123"/>
        <end position="215"/>
    </location>
</feature>
<dbReference type="Pfam" id="PF02771">
    <property type="entry name" value="Acyl-CoA_dh_N"/>
    <property type="match status" value="1"/>
</dbReference>
<evidence type="ECO:0000256" key="2">
    <source>
        <dbReference type="ARBA" id="ARBA00009347"/>
    </source>
</evidence>
<comment type="caution">
    <text evidence="9">The sequence shown here is derived from an EMBL/GenBank/DDBJ whole genome shotgun (WGS) entry which is preliminary data.</text>
</comment>
<dbReference type="InterPro" id="IPR013786">
    <property type="entry name" value="AcylCoA_DH/ox_N"/>
</dbReference>
<dbReference type="PANTHER" id="PTHR43884:SF12">
    <property type="entry name" value="ISOVALERYL-COA DEHYDROGENASE, MITOCHONDRIAL-RELATED"/>
    <property type="match status" value="1"/>
</dbReference>
<evidence type="ECO:0000256" key="1">
    <source>
        <dbReference type="ARBA" id="ARBA00001974"/>
    </source>
</evidence>